<protein>
    <submittedName>
        <fullName evidence="1">Uncharacterized protein</fullName>
    </submittedName>
</protein>
<accession>A0A5C3PAA8</accession>
<keyword evidence="2" id="KW-1185">Reference proteome</keyword>
<reference evidence="1 2" key="1">
    <citation type="journal article" date="2019" name="Nat. Ecol. Evol.">
        <title>Megaphylogeny resolves global patterns of mushroom evolution.</title>
        <authorList>
            <person name="Varga T."/>
            <person name="Krizsan K."/>
            <person name="Foldi C."/>
            <person name="Dima B."/>
            <person name="Sanchez-Garcia M."/>
            <person name="Sanchez-Ramirez S."/>
            <person name="Szollosi G.J."/>
            <person name="Szarkandi J.G."/>
            <person name="Papp V."/>
            <person name="Albert L."/>
            <person name="Andreopoulos W."/>
            <person name="Angelini C."/>
            <person name="Antonin V."/>
            <person name="Barry K.W."/>
            <person name="Bougher N.L."/>
            <person name="Buchanan P."/>
            <person name="Buyck B."/>
            <person name="Bense V."/>
            <person name="Catcheside P."/>
            <person name="Chovatia M."/>
            <person name="Cooper J."/>
            <person name="Damon W."/>
            <person name="Desjardin D."/>
            <person name="Finy P."/>
            <person name="Geml J."/>
            <person name="Haridas S."/>
            <person name="Hughes K."/>
            <person name="Justo A."/>
            <person name="Karasinski D."/>
            <person name="Kautmanova I."/>
            <person name="Kiss B."/>
            <person name="Kocsube S."/>
            <person name="Kotiranta H."/>
            <person name="LaButti K.M."/>
            <person name="Lechner B.E."/>
            <person name="Liimatainen K."/>
            <person name="Lipzen A."/>
            <person name="Lukacs Z."/>
            <person name="Mihaltcheva S."/>
            <person name="Morgado L.N."/>
            <person name="Niskanen T."/>
            <person name="Noordeloos M.E."/>
            <person name="Ohm R.A."/>
            <person name="Ortiz-Santana B."/>
            <person name="Ovrebo C."/>
            <person name="Racz N."/>
            <person name="Riley R."/>
            <person name="Savchenko A."/>
            <person name="Shiryaev A."/>
            <person name="Soop K."/>
            <person name="Spirin V."/>
            <person name="Szebenyi C."/>
            <person name="Tomsovsky M."/>
            <person name="Tulloss R.E."/>
            <person name="Uehling J."/>
            <person name="Grigoriev I.V."/>
            <person name="Vagvolgyi C."/>
            <person name="Papp T."/>
            <person name="Martin F.M."/>
            <person name="Miettinen O."/>
            <person name="Hibbett D.S."/>
            <person name="Nagy L.G."/>
        </authorList>
    </citation>
    <scope>NUCLEOTIDE SEQUENCE [LARGE SCALE GENOMIC DNA]</scope>
    <source>
        <strain evidence="1 2">HHB13444</strain>
    </source>
</reference>
<sequence length="110" mass="12275">MVLAAAFIAIAWPTSDDKGYDICWPGLPWMWAMISAAFTAWLVDKELLRELGDAPAVEPAHRWLRGRADWQEAGDARGAARNGVKGVIPSFSRWTIFLTDMYTSQLLAHV</sequence>
<dbReference type="Proteomes" id="UP000308197">
    <property type="component" value="Unassembled WGS sequence"/>
</dbReference>
<dbReference type="EMBL" id="ML211245">
    <property type="protein sequence ID" value="TFK85578.1"/>
    <property type="molecule type" value="Genomic_DNA"/>
</dbReference>
<dbReference type="InParanoid" id="A0A5C3PAA8"/>
<evidence type="ECO:0000313" key="2">
    <source>
        <dbReference type="Proteomes" id="UP000308197"/>
    </source>
</evidence>
<name>A0A5C3PAA8_9APHY</name>
<dbReference type="AlphaFoldDB" id="A0A5C3PAA8"/>
<proteinExistence type="predicted"/>
<organism evidence="1 2">
    <name type="scientific">Polyporus arcularius HHB13444</name>
    <dbReference type="NCBI Taxonomy" id="1314778"/>
    <lineage>
        <taxon>Eukaryota</taxon>
        <taxon>Fungi</taxon>
        <taxon>Dikarya</taxon>
        <taxon>Basidiomycota</taxon>
        <taxon>Agaricomycotina</taxon>
        <taxon>Agaricomycetes</taxon>
        <taxon>Polyporales</taxon>
        <taxon>Polyporaceae</taxon>
        <taxon>Polyporus</taxon>
    </lineage>
</organism>
<gene>
    <name evidence="1" type="ORF">K466DRAFT_184031</name>
</gene>
<evidence type="ECO:0000313" key="1">
    <source>
        <dbReference type="EMBL" id="TFK85578.1"/>
    </source>
</evidence>